<dbReference type="EMBL" id="SMMG02000006">
    <property type="protein sequence ID" value="KAA3471343.1"/>
    <property type="molecule type" value="Genomic_DNA"/>
</dbReference>
<dbReference type="PANTHER" id="PTHR11439">
    <property type="entry name" value="GAG-POL-RELATED RETROTRANSPOSON"/>
    <property type="match status" value="1"/>
</dbReference>
<reference evidence="2" key="1">
    <citation type="journal article" date="2019" name="Plant Biotechnol. J.">
        <title>Genome sequencing of the Australian wild diploid species Gossypium australe highlights disease resistance and delayed gland morphogenesis.</title>
        <authorList>
            <person name="Cai Y."/>
            <person name="Cai X."/>
            <person name="Wang Q."/>
            <person name="Wang P."/>
            <person name="Zhang Y."/>
            <person name="Cai C."/>
            <person name="Xu Y."/>
            <person name="Wang K."/>
            <person name="Zhou Z."/>
            <person name="Wang C."/>
            <person name="Geng S."/>
            <person name="Li B."/>
            <person name="Dong Q."/>
            <person name="Hou Y."/>
            <person name="Wang H."/>
            <person name="Ai P."/>
            <person name="Liu Z."/>
            <person name="Yi F."/>
            <person name="Sun M."/>
            <person name="An G."/>
            <person name="Cheng J."/>
            <person name="Zhang Y."/>
            <person name="Shi Q."/>
            <person name="Xie Y."/>
            <person name="Shi X."/>
            <person name="Chang Y."/>
            <person name="Huang F."/>
            <person name="Chen Y."/>
            <person name="Hong S."/>
            <person name="Mi L."/>
            <person name="Sun Q."/>
            <person name="Zhang L."/>
            <person name="Zhou B."/>
            <person name="Peng R."/>
            <person name="Zhang X."/>
            <person name="Liu F."/>
        </authorList>
    </citation>
    <scope>NUCLEOTIDE SEQUENCE [LARGE SCALE GENOMIC DNA]</scope>
    <source>
        <strain evidence="2">cv. PA1801</strain>
    </source>
</reference>
<dbReference type="PANTHER" id="PTHR11439:SF467">
    <property type="entry name" value="INTEGRASE CATALYTIC DOMAIN-CONTAINING PROTEIN"/>
    <property type="match status" value="1"/>
</dbReference>
<name>A0A5B6VQI2_9ROSI</name>
<proteinExistence type="predicted"/>
<evidence type="ECO:0008006" key="3">
    <source>
        <dbReference type="Google" id="ProtNLM"/>
    </source>
</evidence>
<dbReference type="Proteomes" id="UP000325315">
    <property type="component" value="Unassembled WGS sequence"/>
</dbReference>
<keyword evidence="2" id="KW-1185">Reference proteome</keyword>
<organism evidence="1 2">
    <name type="scientific">Gossypium australe</name>
    <dbReference type="NCBI Taxonomy" id="47621"/>
    <lineage>
        <taxon>Eukaryota</taxon>
        <taxon>Viridiplantae</taxon>
        <taxon>Streptophyta</taxon>
        <taxon>Embryophyta</taxon>
        <taxon>Tracheophyta</taxon>
        <taxon>Spermatophyta</taxon>
        <taxon>Magnoliopsida</taxon>
        <taxon>eudicotyledons</taxon>
        <taxon>Gunneridae</taxon>
        <taxon>Pentapetalae</taxon>
        <taxon>rosids</taxon>
        <taxon>malvids</taxon>
        <taxon>Malvales</taxon>
        <taxon>Malvaceae</taxon>
        <taxon>Malvoideae</taxon>
        <taxon>Gossypium</taxon>
    </lineage>
</organism>
<dbReference type="OrthoDB" id="1001632at2759"/>
<dbReference type="AlphaFoldDB" id="A0A5B6VQI2"/>
<comment type="caution">
    <text evidence="1">The sequence shown here is derived from an EMBL/GenBank/DDBJ whole genome shotgun (WGS) entry which is preliminary data.</text>
</comment>
<evidence type="ECO:0000313" key="2">
    <source>
        <dbReference type="Proteomes" id="UP000325315"/>
    </source>
</evidence>
<accession>A0A5B6VQI2</accession>
<protein>
    <recommendedName>
        <fullName evidence="3">Retrovirus-related Pol polyprotein from transposon TNT 1-94</fullName>
    </recommendedName>
</protein>
<sequence length="103" mass="11533">MVSSSFLSKTMGTPIEGPSEYRNLAGALQYVVLTRPDITYVVNLDYGLFVKPSERLSLVGYVDANWGLDFDNRRSTTGYYIYFGDNPISWYSKKATGCVSIHS</sequence>
<evidence type="ECO:0000313" key="1">
    <source>
        <dbReference type="EMBL" id="KAA3471343.1"/>
    </source>
</evidence>
<gene>
    <name evidence="1" type="ORF">EPI10_016973</name>
</gene>